<dbReference type="Proteomes" id="UP000276133">
    <property type="component" value="Unassembled WGS sequence"/>
</dbReference>
<dbReference type="EMBL" id="REGN01005208">
    <property type="protein sequence ID" value="RNA14338.1"/>
    <property type="molecule type" value="Genomic_DNA"/>
</dbReference>
<gene>
    <name evidence="1" type="ORF">BpHYR1_011281</name>
</gene>
<dbReference type="AlphaFoldDB" id="A0A3M7QTM7"/>
<accession>A0A3M7QTM7</accession>
<evidence type="ECO:0000313" key="1">
    <source>
        <dbReference type="EMBL" id="RNA14338.1"/>
    </source>
</evidence>
<name>A0A3M7QTM7_BRAPC</name>
<proteinExistence type="predicted"/>
<sequence>MPTANNHQRRTITHYQQLSSNNYQQLTSNNNTTNFQPLPTTVNRQRPTTINGQRPYLLINIHTIHFQSQIRKLIFAGFTEMHQLSFIYIKKHILF</sequence>
<evidence type="ECO:0000313" key="2">
    <source>
        <dbReference type="Proteomes" id="UP000276133"/>
    </source>
</evidence>
<keyword evidence="2" id="KW-1185">Reference proteome</keyword>
<comment type="caution">
    <text evidence="1">The sequence shown here is derived from an EMBL/GenBank/DDBJ whole genome shotgun (WGS) entry which is preliminary data.</text>
</comment>
<protein>
    <submittedName>
        <fullName evidence="1">Uncharacterized protein</fullName>
    </submittedName>
</protein>
<organism evidence="1 2">
    <name type="scientific">Brachionus plicatilis</name>
    <name type="common">Marine rotifer</name>
    <name type="synonym">Brachionus muelleri</name>
    <dbReference type="NCBI Taxonomy" id="10195"/>
    <lineage>
        <taxon>Eukaryota</taxon>
        <taxon>Metazoa</taxon>
        <taxon>Spiralia</taxon>
        <taxon>Gnathifera</taxon>
        <taxon>Rotifera</taxon>
        <taxon>Eurotatoria</taxon>
        <taxon>Monogononta</taxon>
        <taxon>Pseudotrocha</taxon>
        <taxon>Ploima</taxon>
        <taxon>Brachionidae</taxon>
        <taxon>Brachionus</taxon>
    </lineage>
</organism>
<reference evidence="1 2" key="1">
    <citation type="journal article" date="2018" name="Sci. Rep.">
        <title>Genomic signatures of local adaptation to the degree of environmental predictability in rotifers.</title>
        <authorList>
            <person name="Franch-Gras L."/>
            <person name="Hahn C."/>
            <person name="Garcia-Roger E.M."/>
            <person name="Carmona M.J."/>
            <person name="Serra M."/>
            <person name="Gomez A."/>
        </authorList>
    </citation>
    <scope>NUCLEOTIDE SEQUENCE [LARGE SCALE GENOMIC DNA]</scope>
    <source>
        <strain evidence="1">HYR1</strain>
    </source>
</reference>